<keyword evidence="3" id="KW-0964">Secreted</keyword>
<comment type="similarity">
    <text evidence="2">Belongs to the major royal jelly protein family.</text>
</comment>
<dbReference type="PANTHER" id="PTHR10009:SF10">
    <property type="entry name" value="L-DOPACHROME TAUTOMERASE YELLOW-F-RELATED"/>
    <property type="match status" value="1"/>
</dbReference>
<gene>
    <name evidence="5" type="primary">yellow-f2</name>
    <name evidence="5" type="ORF">EVAR_6894_1</name>
</gene>
<evidence type="ECO:0000313" key="6">
    <source>
        <dbReference type="Proteomes" id="UP000299102"/>
    </source>
</evidence>
<dbReference type="Pfam" id="PF03022">
    <property type="entry name" value="MRJP"/>
    <property type="match status" value="2"/>
</dbReference>
<dbReference type="InterPro" id="IPR011042">
    <property type="entry name" value="6-blade_b-propeller_TolB-like"/>
</dbReference>
<evidence type="ECO:0000256" key="3">
    <source>
        <dbReference type="ARBA" id="ARBA00022525"/>
    </source>
</evidence>
<evidence type="ECO:0000256" key="2">
    <source>
        <dbReference type="ARBA" id="ARBA00009127"/>
    </source>
</evidence>
<dbReference type="Gene3D" id="1.10.10.10">
    <property type="entry name" value="Winged helix-like DNA-binding domain superfamily/Winged helix DNA-binding domain"/>
    <property type="match status" value="1"/>
</dbReference>
<comment type="caution">
    <text evidence="5">The sequence shown here is derived from an EMBL/GenBank/DDBJ whole genome shotgun (WGS) entry which is preliminary data.</text>
</comment>
<dbReference type="InterPro" id="IPR017996">
    <property type="entry name" value="MRJP/yellow-related"/>
</dbReference>
<dbReference type="Proteomes" id="UP000299102">
    <property type="component" value="Unassembled WGS sequence"/>
</dbReference>
<dbReference type="InterPro" id="IPR036388">
    <property type="entry name" value="WH-like_DNA-bd_sf"/>
</dbReference>
<proteinExistence type="inferred from homology"/>
<protein>
    <submittedName>
        <fullName evidence="5">L-dopachrome tautomerase yellow-f2</fullName>
    </submittedName>
</protein>
<comment type="subcellular location">
    <subcellularLocation>
        <location evidence="1">Secreted</location>
    </subcellularLocation>
</comment>
<dbReference type="PANTHER" id="PTHR10009">
    <property type="entry name" value="PROTEIN YELLOW-RELATED"/>
    <property type="match status" value="1"/>
</dbReference>
<evidence type="ECO:0000256" key="4">
    <source>
        <dbReference type="ARBA" id="ARBA00022729"/>
    </source>
</evidence>
<organism evidence="5 6">
    <name type="scientific">Eumeta variegata</name>
    <name type="common">Bagworm moth</name>
    <name type="synonym">Eumeta japonica</name>
    <dbReference type="NCBI Taxonomy" id="151549"/>
    <lineage>
        <taxon>Eukaryota</taxon>
        <taxon>Metazoa</taxon>
        <taxon>Ecdysozoa</taxon>
        <taxon>Arthropoda</taxon>
        <taxon>Hexapoda</taxon>
        <taxon>Insecta</taxon>
        <taxon>Pterygota</taxon>
        <taxon>Neoptera</taxon>
        <taxon>Endopterygota</taxon>
        <taxon>Lepidoptera</taxon>
        <taxon>Glossata</taxon>
        <taxon>Ditrysia</taxon>
        <taxon>Tineoidea</taxon>
        <taxon>Psychidae</taxon>
        <taxon>Oiketicinae</taxon>
        <taxon>Eumeta</taxon>
    </lineage>
</organism>
<sequence>MALFPGVIRTQCENANGILSTLNYLDLTQDSRVKSPSLRPYPDFGFSRNLYSVYRTRVDECNRLWMVDTGRLEIPNQHQQIQPPAIVVFDLTTDRQLFRYEFKRSDLPRENTPAGLISVTVDIQNNKCDDAYAYIPDLVSYGLIIFSLKENDSWRLSNAYFSFTPTASILNIGGQRFQLNDGIFSVALTTTNDRNCKTAYFHPLISTQEFSVSTCDLRSRKFANDSKAWEKYSVLYLQALKTVAIIVVFTETHRLLIKAYNEPALSERTCREWFQKFGNGDFDVEDKDRSGGPKIYEHAELDELLEEDSSQTQKELALTLEVARRAVEHRLQSLGMIHKQGDWVPCESKQRDVERRLCTSEMLLARHKKKVVGERGIDTQSTTHGFHPRSKVMFYAEVGRSAVSCWHTGQPLVPANVVVLAQDNRVMEYPSGEDSSLTQYSHPIVLPYKQLTSYYYYLHVTGDEVWVMTNSMPRFIFSNLDTMEYNFHIYRGNVSDLIAGTICEQQRRSG</sequence>
<dbReference type="EMBL" id="BGZK01000058">
    <property type="protein sequence ID" value="GBP13544.1"/>
    <property type="molecule type" value="Genomic_DNA"/>
</dbReference>
<keyword evidence="4" id="KW-0732">Signal</keyword>
<dbReference type="OrthoDB" id="7776143at2759"/>
<accession>A0A4C1THC6</accession>
<evidence type="ECO:0000313" key="5">
    <source>
        <dbReference type="EMBL" id="GBP13544.1"/>
    </source>
</evidence>
<name>A0A4C1THC6_EUMVA</name>
<dbReference type="STRING" id="151549.A0A4C1THC6"/>
<evidence type="ECO:0000256" key="1">
    <source>
        <dbReference type="ARBA" id="ARBA00004613"/>
    </source>
</evidence>
<reference evidence="5 6" key="1">
    <citation type="journal article" date="2019" name="Commun. Biol.">
        <title>The bagworm genome reveals a unique fibroin gene that provides high tensile strength.</title>
        <authorList>
            <person name="Kono N."/>
            <person name="Nakamura H."/>
            <person name="Ohtoshi R."/>
            <person name="Tomita M."/>
            <person name="Numata K."/>
            <person name="Arakawa K."/>
        </authorList>
    </citation>
    <scope>NUCLEOTIDE SEQUENCE [LARGE SCALE GENOMIC DNA]</scope>
</reference>
<dbReference type="AlphaFoldDB" id="A0A4C1THC6"/>
<keyword evidence="6" id="KW-1185">Reference proteome</keyword>
<dbReference type="GO" id="GO:0005576">
    <property type="term" value="C:extracellular region"/>
    <property type="evidence" value="ECO:0007669"/>
    <property type="project" value="UniProtKB-SubCell"/>
</dbReference>
<dbReference type="Gene3D" id="2.120.10.30">
    <property type="entry name" value="TolB, C-terminal domain"/>
    <property type="match status" value="2"/>
</dbReference>